<dbReference type="CDD" id="cd05227">
    <property type="entry name" value="AR_SDR_e"/>
    <property type="match status" value="1"/>
</dbReference>
<dbReference type="EMBL" id="WBUI01000009">
    <property type="protein sequence ID" value="KAB2932349.1"/>
    <property type="molecule type" value="Genomic_DNA"/>
</dbReference>
<dbReference type="GO" id="GO:0016616">
    <property type="term" value="F:oxidoreductase activity, acting on the CH-OH group of donors, NAD or NADP as acceptor"/>
    <property type="evidence" value="ECO:0007669"/>
    <property type="project" value="TreeGrafter"/>
</dbReference>
<dbReference type="PANTHER" id="PTHR10366">
    <property type="entry name" value="NAD DEPENDENT EPIMERASE/DEHYDRATASE"/>
    <property type="match status" value="1"/>
</dbReference>
<dbReference type="Proteomes" id="UP000460298">
    <property type="component" value="Unassembled WGS sequence"/>
</dbReference>
<evidence type="ECO:0000256" key="2">
    <source>
        <dbReference type="ARBA" id="ARBA00023445"/>
    </source>
</evidence>
<keyword evidence="1" id="KW-0560">Oxidoreductase</keyword>
<dbReference type="Gene3D" id="3.40.50.720">
    <property type="entry name" value="NAD(P)-binding Rossmann-like Domain"/>
    <property type="match status" value="1"/>
</dbReference>
<accession>A0A833H1E7</accession>
<sequence length="352" mass="38849">MTTIDRTKPVLVTGATGYVAGWLVKRLLAEGFTVHGTVRNPDDTNKVAHLQRIAESEPGTLHLFKADLLMPGAYAEAMQGCEIVFHTASPFTSNVKDAKKDLIEPAVLGTRNVLEEANRTTTVKRVVLTSSCAAIYGDNIDLKNAPNGVFTEEIWNTTSSERHQAYSYSKTLAEKEAWRINEGQSQWDLVVINPSLVIGPSLNPQSTTSESFHIIKQMGDGSVKTGMPELGFGVVDVRDVAEAHFKAGILPQAKGRHIVSGHNAFFRDLAAALHQRYGKQYPIPRRELPKALIWLVGPFINASLTREFVSKNVGYPFVADNAKSIRELGISYRSIEESMVDTFQQLIDEKLI</sequence>
<evidence type="ECO:0000313" key="4">
    <source>
        <dbReference type="EMBL" id="KAB2932349.1"/>
    </source>
</evidence>
<evidence type="ECO:0000259" key="3">
    <source>
        <dbReference type="Pfam" id="PF01370"/>
    </source>
</evidence>
<evidence type="ECO:0000313" key="5">
    <source>
        <dbReference type="Proteomes" id="UP000460298"/>
    </source>
</evidence>
<organism evidence="4 5">
    <name type="scientific">Leptonema illini</name>
    <dbReference type="NCBI Taxonomy" id="183"/>
    <lineage>
        <taxon>Bacteria</taxon>
        <taxon>Pseudomonadati</taxon>
        <taxon>Spirochaetota</taxon>
        <taxon>Spirochaetia</taxon>
        <taxon>Leptospirales</taxon>
        <taxon>Leptospiraceae</taxon>
        <taxon>Leptonema</taxon>
    </lineage>
</organism>
<comment type="caution">
    <text evidence="4">The sequence shown here is derived from an EMBL/GenBank/DDBJ whole genome shotgun (WGS) entry which is preliminary data.</text>
</comment>
<dbReference type="FunFam" id="3.40.50.720:FF:000336">
    <property type="entry name" value="Aldehyde reductase"/>
    <property type="match status" value="1"/>
</dbReference>
<evidence type="ECO:0000256" key="1">
    <source>
        <dbReference type="ARBA" id="ARBA00023002"/>
    </source>
</evidence>
<dbReference type="SUPFAM" id="SSF51735">
    <property type="entry name" value="NAD(P)-binding Rossmann-fold domains"/>
    <property type="match status" value="1"/>
</dbReference>
<feature type="domain" description="NAD-dependent epimerase/dehydratase" evidence="3">
    <location>
        <begin position="10"/>
        <end position="248"/>
    </location>
</feature>
<dbReference type="PANTHER" id="PTHR10366:SF564">
    <property type="entry name" value="STEROL-4-ALPHA-CARBOXYLATE 3-DEHYDROGENASE, DECARBOXYLATING"/>
    <property type="match status" value="1"/>
</dbReference>
<dbReference type="InterPro" id="IPR050425">
    <property type="entry name" value="NAD(P)_dehydrat-like"/>
</dbReference>
<name>A0A833H1E7_9LEPT</name>
<dbReference type="InterPro" id="IPR001509">
    <property type="entry name" value="Epimerase_deHydtase"/>
</dbReference>
<dbReference type="Pfam" id="PF01370">
    <property type="entry name" value="Epimerase"/>
    <property type="match status" value="1"/>
</dbReference>
<comment type="similarity">
    <text evidence="2">Belongs to the NAD(P)-dependent epimerase/dehydratase family. Dihydroflavonol-4-reductase subfamily.</text>
</comment>
<gene>
    <name evidence="4" type="ORF">F9K24_10500</name>
</gene>
<reference evidence="4 5" key="1">
    <citation type="submission" date="2019-10" db="EMBL/GenBank/DDBJ databases">
        <title>Extracellular Electron Transfer in a Candidatus Methanoperedens spp. Enrichment Culture.</title>
        <authorList>
            <person name="Berger S."/>
            <person name="Rangel Shaw D."/>
            <person name="Berben T."/>
            <person name="In 'T Zandt M."/>
            <person name="Frank J."/>
            <person name="Reimann J."/>
            <person name="Jetten M.S.M."/>
            <person name="Welte C.U."/>
        </authorList>
    </citation>
    <scope>NUCLEOTIDE SEQUENCE [LARGE SCALE GENOMIC DNA]</scope>
    <source>
        <strain evidence="4">SB12</strain>
    </source>
</reference>
<proteinExistence type="inferred from homology"/>
<dbReference type="InterPro" id="IPR036291">
    <property type="entry name" value="NAD(P)-bd_dom_sf"/>
</dbReference>
<protein>
    <submittedName>
        <fullName evidence="4">Aldehyde reductase</fullName>
    </submittedName>
</protein>
<dbReference type="AlphaFoldDB" id="A0A833H1E7"/>